<organism evidence="1 2">
    <name type="scientific">Liparis tanakae</name>
    <name type="common">Tanaka's snailfish</name>
    <dbReference type="NCBI Taxonomy" id="230148"/>
    <lineage>
        <taxon>Eukaryota</taxon>
        <taxon>Metazoa</taxon>
        <taxon>Chordata</taxon>
        <taxon>Craniata</taxon>
        <taxon>Vertebrata</taxon>
        <taxon>Euteleostomi</taxon>
        <taxon>Actinopterygii</taxon>
        <taxon>Neopterygii</taxon>
        <taxon>Teleostei</taxon>
        <taxon>Neoteleostei</taxon>
        <taxon>Acanthomorphata</taxon>
        <taxon>Eupercaria</taxon>
        <taxon>Perciformes</taxon>
        <taxon>Cottioidei</taxon>
        <taxon>Cottales</taxon>
        <taxon>Liparidae</taxon>
        <taxon>Liparis</taxon>
    </lineage>
</organism>
<dbReference type="AlphaFoldDB" id="A0A4Z2IGD8"/>
<reference evidence="1 2" key="1">
    <citation type="submission" date="2019-03" db="EMBL/GenBank/DDBJ databases">
        <title>First draft genome of Liparis tanakae, snailfish: a comprehensive survey of snailfish specific genes.</title>
        <authorList>
            <person name="Kim W."/>
            <person name="Song I."/>
            <person name="Jeong J.-H."/>
            <person name="Kim D."/>
            <person name="Kim S."/>
            <person name="Ryu S."/>
            <person name="Song J.Y."/>
            <person name="Lee S.K."/>
        </authorList>
    </citation>
    <scope>NUCLEOTIDE SEQUENCE [LARGE SCALE GENOMIC DNA]</scope>
    <source>
        <tissue evidence="1">Muscle</tissue>
    </source>
</reference>
<proteinExistence type="predicted"/>
<accession>A0A4Z2IGD8</accession>
<name>A0A4Z2IGD8_9TELE</name>
<dbReference type="EMBL" id="SRLO01000089">
    <property type="protein sequence ID" value="TNN76831.1"/>
    <property type="molecule type" value="Genomic_DNA"/>
</dbReference>
<sequence length="214" mass="24423">MPSKACHRHSLHGGNELRVLSVNQRLQEDDLTSPALAVVAAAFAGPFFSQERYQSQRERLIESRINGKHRTSRGTEADLSNLSLVYTILYNFRMTNRRPIPRISVLYFPDRRSRGFGKELQLQKVCTAKQEMYRCVGSRELSEREDGVRAAWRKTPWKNQQLQEESVKPTRFGGGRATALCEGATYCHLPFYNETTQGGRGDSQRRWTGSSKVP</sequence>
<keyword evidence="2" id="KW-1185">Reference proteome</keyword>
<evidence type="ECO:0000313" key="1">
    <source>
        <dbReference type="EMBL" id="TNN76831.1"/>
    </source>
</evidence>
<comment type="caution">
    <text evidence="1">The sequence shown here is derived from an EMBL/GenBank/DDBJ whole genome shotgun (WGS) entry which is preliminary data.</text>
</comment>
<gene>
    <name evidence="1" type="ORF">EYF80_012884</name>
</gene>
<evidence type="ECO:0000313" key="2">
    <source>
        <dbReference type="Proteomes" id="UP000314294"/>
    </source>
</evidence>
<protein>
    <submittedName>
        <fullName evidence="1">Uncharacterized protein</fullName>
    </submittedName>
</protein>
<dbReference type="Proteomes" id="UP000314294">
    <property type="component" value="Unassembled WGS sequence"/>
</dbReference>